<evidence type="ECO:0000313" key="3">
    <source>
        <dbReference type="Proteomes" id="UP000031196"/>
    </source>
</evidence>
<dbReference type="AlphaFoldDB" id="A0A0B4D066"/>
<dbReference type="Pfam" id="PF13350">
    <property type="entry name" value="Y_phosphatase3"/>
    <property type="match status" value="1"/>
</dbReference>
<reference evidence="2 3" key="1">
    <citation type="submission" date="2014-12" db="EMBL/GenBank/DDBJ databases">
        <title>Genome sequencing of Arthrobacter phenanthrenivorans SWC37.</title>
        <authorList>
            <person name="Tan P.W."/>
            <person name="Chan K.-G."/>
        </authorList>
    </citation>
    <scope>NUCLEOTIDE SEQUENCE [LARGE SCALE GENOMIC DNA]</scope>
    <source>
        <strain evidence="2 3">SWC37</strain>
    </source>
</reference>
<dbReference type="InterPro" id="IPR016130">
    <property type="entry name" value="Tyr_Pase_AS"/>
</dbReference>
<dbReference type="PROSITE" id="PS00383">
    <property type="entry name" value="TYR_PHOSPHATASE_1"/>
    <property type="match status" value="1"/>
</dbReference>
<gene>
    <name evidence="2" type="ORF">RM50_10245</name>
</gene>
<dbReference type="InterPro" id="IPR000387">
    <property type="entry name" value="Tyr_Pase_dom"/>
</dbReference>
<dbReference type="Proteomes" id="UP000031196">
    <property type="component" value="Unassembled WGS sequence"/>
</dbReference>
<dbReference type="SUPFAM" id="SSF52799">
    <property type="entry name" value="(Phosphotyrosine protein) phosphatases II"/>
    <property type="match status" value="1"/>
</dbReference>
<dbReference type="GO" id="GO:0004721">
    <property type="term" value="F:phosphoprotein phosphatase activity"/>
    <property type="evidence" value="ECO:0007669"/>
    <property type="project" value="InterPro"/>
</dbReference>
<dbReference type="PROSITE" id="PS50056">
    <property type="entry name" value="TYR_PHOSPHATASE_2"/>
    <property type="match status" value="1"/>
</dbReference>
<organism evidence="2 3">
    <name type="scientific">Pseudarthrobacter phenanthrenivorans</name>
    <name type="common">Arthrobacter phenanthrenivorans</name>
    <dbReference type="NCBI Taxonomy" id="361575"/>
    <lineage>
        <taxon>Bacteria</taxon>
        <taxon>Bacillati</taxon>
        <taxon>Actinomycetota</taxon>
        <taxon>Actinomycetes</taxon>
        <taxon>Micrococcales</taxon>
        <taxon>Micrococcaceae</taxon>
        <taxon>Pseudarthrobacter</taxon>
    </lineage>
</organism>
<dbReference type="InterPro" id="IPR029021">
    <property type="entry name" value="Prot-tyrosine_phosphatase-like"/>
</dbReference>
<sequence>MDTRGRPVDWDGAVNAWHVSGGIYRMGRREWLTLAGWRQAFDDGVRTVVDLRNSGEGQRRNTDPVLPAGAMGGIDVLHAPTEEAGDPRFTALTGPYLNDPGHYAANARLFPEKLVGVFRAIASAAPKGDVLLHCAAGRDRSGMVAAMVQDLAGDSDDAIAEGYRRAARGINERYRTHGPPHSRERYLEEAELGPLLEQRGLAVVAFVRDLDTRSYLLSNGLSPADLDSVLAICRVGADTLGPV</sequence>
<dbReference type="EMBL" id="JWTB01000019">
    <property type="protein sequence ID" value="KIC66779.1"/>
    <property type="molecule type" value="Genomic_DNA"/>
</dbReference>
<protein>
    <submittedName>
        <fullName evidence="2">Protein tyrosine phosphatase</fullName>
    </submittedName>
</protein>
<dbReference type="OrthoDB" id="1188001at2"/>
<comment type="caution">
    <text evidence="2">The sequence shown here is derived from an EMBL/GenBank/DDBJ whole genome shotgun (WGS) entry which is preliminary data.</text>
</comment>
<dbReference type="Gene3D" id="3.90.190.10">
    <property type="entry name" value="Protein tyrosine phosphatase superfamily"/>
    <property type="match status" value="1"/>
</dbReference>
<evidence type="ECO:0000313" key="2">
    <source>
        <dbReference type="EMBL" id="KIC66779.1"/>
    </source>
</evidence>
<accession>A0A0B4D066</accession>
<proteinExistence type="predicted"/>
<name>A0A0B4D066_PSEPS</name>
<dbReference type="InterPro" id="IPR026893">
    <property type="entry name" value="Tyr/Ser_Pase_IphP-type"/>
</dbReference>
<evidence type="ECO:0000259" key="1">
    <source>
        <dbReference type="PROSITE" id="PS50056"/>
    </source>
</evidence>
<feature type="domain" description="Tyrosine specific protein phosphatases" evidence="1">
    <location>
        <begin position="112"/>
        <end position="147"/>
    </location>
</feature>